<dbReference type="InterPro" id="IPR050925">
    <property type="entry name" value="Rhomboid_protease_S54"/>
</dbReference>
<keyword evidence="3 7" id="KW-0812">Transmembrane</keyword>
<feature type="domain" description="Peptidase S54 rhomboid" evidence="8">
    <location>
        <begin position="70"/>
        <end position="215"/>
    </location>
</feature>
<dbReference type="EMBL" id="JASHIF010000011">
    <property type="protein sequence ID" value="MDI9860544.1"/>
    <property type="molecule type" value="Genomic_DNA"/>
</dbReference>
<dbReference type="SUPFAM" id="SSF144091">
    <property type="entry name" value="Rhomboid-like"/>
    <property type="match status" value="1"/>
</dbReference>
<evidence type="ECO:0000256" key="4">
    <source>
        <dbReference type="ARBA" id="ARBA00022801"/>
    </source>
</evidence>
<dbReference type="Pfam" id="PF20216">
    <property type="entry name" value="DUF6576"/>
    <property type="match status" value="1"/>
</dbReference>
<keyword evidence="6 7" id="KW-0472">Membrane</keyword>
<evidence type="ECO:0000313" key="10">
    <source>
        <dbReference type="EMBL" id="MDI9860544.1"/>
    </source>
</evidence>
<feature type="transmembrane region" description="Helical" evidence="7">
    <location>
        <begin position="22"/>
        <end position="44"/>
    </location>
</feature>
<comment type="caution">
    <text evidence="10">The sequence shown here is derived from an EMBL/GenBank/DDBJ whole genome shotgun (WGS) entry which is preliminary data.</text>
</comment>
<dbReference type="EC" id="3.4.21.105" evidence="10"/>
<keyword evidence="5 7" id="KW-1133">Transmembrane helix</keyword>
<dbReference type="GO" id="GO:0006508">
    <property type="term" value="P:proteolysis"/>
    <property type="evidence" value="ECO:0007669"/>
    <property type="project" value="UniProtKB-KW"/>
</dbReference>
<organism evidence="10 11">
    <name type="scientific">Flectobacillus roseus</name>
    <dbReference type="NCBI Taxonomy" id="502259"/>
    <lineage>
        <taxon>Bacteria</taxon>
        <taxon>Pseudomonadati</taxon>
        <taxon>Bacteroidota</taxon>
        <taxon>Cytophagia</taxon>
        <taxon>Cytophagales</taxon>
        <taxon>Flectobacillaceae</taxon>
        <taxon>Flectobacillus</taxon>
    </lineage>
</organism>
<dbReference type="PANTHER" id="PTHR43731">
    <property type="entry name" value="RHOMBOID PROTEASE"/>
    <property type="match status" value="1"/>
</dbReference>
<sequence length="303" mass="34096">MSGILDDFKDAFSKRNNGLIQLIWLNVAIYIFTLLLFVTFTLFFKGGNLYYTLLSYVSLSPEPTTLLFRPWTLLTYSFLHHINPIVHIFPNMLMLYWFGSILQEYIGSRRLVGLYIVGAIFGAVLAVLAFNFIPYYHQNIASTSIIGASGSVMAVVFAAATLAPDYSFFLFLIGSVRIKYIAFLLLIISLAGSIGANAGGEIVHLGGAIFGYIYIRQLRAGRDFSTPIEAVIEFFEKLFKRKNEPKIRVAYRQKEASYSSTASSHSGFPDEEEVDEILDKISRSGYESLTKEEKQKLFKASQK</sequence>
<protein>
    <submittedName>
        <fullName evidence="10">Rhomboid family intramembrane serine protease</fullName>
        <ecNumber evidence="10">3.4.21.105</ecNumber>
    </submittedName>
</protein>
<dbReference type="InterPro" id="IPR022764">
    <property type="entry name" value="Peptidase_S54_rhomboid_dom"/>
</dbReference>
<evidence type="ECO:0000256" key="6">
    <source>
        <dbReference type="ARBA" id="ARBA00023136"/>
    </source>
</evidence>
<evidence type="ECO:0000256" key="1">
    <source>
        <dbReference type="ARBA" id="ARBA00004141"/>
    </source>
</evidence>
<gene>
    <name evidence="10" type="ORF">QM524_15120</name>
</gene>
<keyword evidence="11" id="KW-1185">Reference proteome</keyword>
<feature type="transmembrane region" description="Helical" evidence="7">
    <location>
        <begin position="194"/>
        <end position="215"/>
    </location>
</feature>
<accession>A0ABT6YAS1</accession>
<comment type="subcellular location">
    <subcellularLocation>
        <location evidence="1">Membrane</location>
        <topology evidence="1">Multi-pass membrane protein</topology>
    </subcellularLocation>
</comment>
<feature type="domain" description="DUF6576" evidence="9">
    <location>
        <begin position="271"/>
        <end position="303"/>
    </location>
</feature>
<evidence type="ECO:0000256" key="7">
    <source>
        <dbReference type="SAM" id="Phobius"/>
    </source>
</evidence>
<dbReference type="InterPro" id="IPR035952">
    <property type="entry name" value="Rhomboid-like_sf"/>
</dbReference>
<feature type="transmembrane region" description="Helical" evidence="7">
    <location>
        <begin position="139"/>
        <end position="161"/>
    </location>
</feature>
<name>A0ABT6YAS1_9BACT</name>
<keyword evidence="10" id="KW-0645">Protease</keyword>
<dbReference type="Pfam" id="PF01694">
    <property type="entry name" value="Rhomboid"/>
    <property type="match status" value="1"/>
</dbReference>
<feature type="transmembrane region" description="Helical" evidence="7">
    <location>
        <begin position="168"/>
        <end position="188"/>
    </location>
</feature>
<feature type="transmembrane region" description="Helical" evidence="7">
    <location>
        <begin position="78"/>
        <end position="99"/>
    </location>
</feature>
<dbReference type="InterPro" id="IPR046483">
    <property type="entry name" value="DUF6576"/>
</dbReference>
<proteinExistence type="inferred from homology"/>
<dbReference type="Gene3D" id="1.20.1540.10">
    <property type="entry name" value="Rhomboid-like"/>
    <property type="match status" value="1"/>
</dbReference>
<evidence type="ECO:0000256" key="5">
    <source>
        <dbReference type="ARBA" id="ARBA00022989"/>
    </source>
</evidence>
<evidence type="ECO:0000256" key="3">
    <source>
        <dbReference type="ARBA" id="ARBA00022692"/>
    </source>
</evidence>
<comment type="similarity">
    <text evidence="2">Belongs to the peptidase S54 family.</text>
</comment>
<keyword evidence="4 10" id="KW-0378">Hydrolase</keyword>
<dbReference type="GO" id="GO:0008233">
    <property type="term" value="F:peptidase activity"/>
    <property type="evidence" value="ECO:0007669"/>
    <property type="project" value="UniProtKB-KW"/>
</dbReference>
<dbReference type="PANTHER" id="PTHR43731:SF14">
    <property type="entry name" value="PRESENILIN-ASSOCIATED RHOMBOID-LIKE PROTEIN, MITOCHONDRIAL"/>
    <property type="match status" value="1"/>
</dbReference>
<feature type="transmembrane region" description="Helical" evidence="7">
    <location>
        <begin position="111"/>
        <end position="133"/>
    </location>
</feature>
<evidence type="ECO:0000259" key="8">
    <source>
        <dbReference type="Pfam" id="PF01694"/>
    </source>
</evidence>
<dbReference type="Proteomes" id="UP001236507">
    <property type="component" value="Unassembled WGS sequence"/>
</dbReference>
<evidence type="ECO:0000256" key="2">
    <source>
        <dbReference type="ARBA" id="ARBA00009045"/>
    </source>
</evidence>
<dbReference type="RefSeq" id="WP_095160115.1">
    <property type="nucleotide sequence ID" value="NZ_JASHIF010000011.1"/>
</dbReference>
<reference evidence="10 11" key="1">
    <citation type="submission" date="2023-05" db="EMBL/GenBank/DDBJ databases">
        <title>Novel species of genus Flectobacillus isolated from stream in China.</title>
        <authorList>
            <person name="Lu H."/>
        </authorList>
    </citation>
    <scope>NUCLEOTIDE SEQUENCE [LARGE SCALE GENOMIC DNA]</scope>
    <source>
        <strain evidence="10 11">KCTC 42575</strain>
    </source>
</reference>
<evidence type="ECO:0000259" key="9">
    <source>
        <dbReference type="Pfam" id="PF20216"/>
    </source>
</evidence>
<evidence type="ECO:0000313" key="11">
    <source>
        <dbReference type="Proteomes" id="UP001236507"/>
    </source>
</evidence>